<gene>
    <name evidence="1" type="ORF">PR048_010327</name>
</gene>
<comment type="caution">
    <text evidence="1">The sequence shown here is derived from an EMBL/GenBank/DDBJ whole genome shotgun (WGS) entry which is preliminary data.</text>
</comment>
<dbReference type="EMBL" id="JARBHB010000003">
    <property type="protein sequence ID" value="KAJ8890818.1"/>
    <property type="molecule type" value="Genomic_DNA"/>
</dbReference>
<keyword evidence="2" id="KW-1185">Reference proteome</keyword>
<evidence type="ECO:0000313" key="1">
    <source>
        <dbReference type="EMBL" id="KAJ8890818.1"/>
    </source>
</evidence>
<accession>A0ABQ9I2G4</accession>
<organism evidence="1 2">
    <name type="scientific">Dryococelus australis</name>
    <dbReference type="NCBI Taxonomy" id="614101"/>
    <lineage>
        <taxon>Eukaryota</taxon>
        <taxon>Metazoa</taxon>
        <taxon>Ecdysozoa</taxon>
        <taxon>Arthropoda</taxon>
        <taxon>Hexapoda</taxon>
        <taxon>Insecta</taxon>
        <taxon>Pterygota</taxon>
        <taxon>Neoptera</taxon>
        <taxon>Polyneoptera</taxon>
        <taxon>Phasmatodea</taxon>
        <taxon>Verophasmatodea</taxon>
        <taxon>Anareolatae</taxon>
        <taxon>Phasmatidae</taxon>
        <taxon>Eurycanthinae</taxon>
        <taxon>Dryococelus</taxon>
    </lineage>
</organism>
<dbReference type="Proteomes" id="UP001159363">
    <property type="component" value="Chromosome 3"/>
</dbReference>
<proteinExistence type="predicted"/>
<protein>
    <submittedName>
        <fullName evidence="1">Uncharacterized protein</fullName>
    </submittedName>
</protein>
<reference evidence="1 2" key="1">
    <citation type="submission" date="2023-02" db="EMBL/GenBank/DDBJ databases">
        <title>LHISI_Scaffold_Assembly.</title>
        <authorList>
            <person name="Stuart O.P."/>
            <person name="Cleave R."/>
            <person name="Magrath M.J.L."/>
            <person name="Mikheyev A.S."/>
        </authorList>
    </citation>
    <scope>NUCLEOTIDE SEQUENCE [LARGE SCALE GENOMIC DNA]</scope>
    <source>
        <strain evidence="1">Daus_M_001</strain>
        <tissue evidence="1">Leg muscle</tissue>
    </source>
</reference>
<sequence length="111" mass="13207">MLKMNQVKKFQQSWKGPYPVIEVCSSVTIKLQLPFRSVIVHRSRTRVQLHYPPLQLMIKIVLAGDHVSCLQPRLRSRKSHDLQLRRPQILPQHVPIEKQQKFLLPIPHRHW</sequence>
<evidence type="ECO:0000313" key="2">
    <source>
        <dbReference type="Proteomes" id="UP001159363"/>
    </source>
</evidence>
<name>A0ABQ9I2G4_9NEOP</name>